<dbReference type="InterPro" id="IPR002850">
    <property type="entry name" value="PIN_toxin-like"/>
</dbReference>
<organism evidence="2 3">
    <name type="scientific">Candidatus Daviesbacteria bacterium GW2011_GWA2_38_24</name>
    <dbReference type="NCBI Taxonomy" id="1618422"/>
    <lineage>
        <taxon>Bacteria</taxon>
        <taxon>Candidatus Daviesiibacteriota</taxon>
    </lineage>
</organism>
<evidence type="ECO:0000259" key="1">
    <source>
        <dbReference type="SMART" id="SM00670"/>
    </source>
</evidence>
<dbReference type="PANTHER" id="PTHR34610:SF3">
    <property type="entry name" value="SSL7007 PROTEIN"/>
    <property type="match status" value="1"/>
</dbReference>
<dbReference type="Proteomes" id="UP000034235">
    <property type="component" value="Unassembled WGS sequence"/>
</dbReference>
<gene>
    <name evidence="2" type="ORF">US86_C0002G0112</name>
</gene>
<feature type="domain" description="PIN" evidence="1">
    <location>
        <begin position="5"/>
        <end position="123"/>
    </location>
</feature>
<dbReference type="Pfam" id="PF13470">
    <property type="entry name" value="PIN_3"/>
    <property type="match status" value="1"/>
</dbReference>
<dbReference type="SMART" id="SM00670">
    <property type="entry name" value="PINc"/>
    <property type="match status" value="1"/>
</dbReference>
<dbReference type="InterPro" id="IPR002716">
    <property type="entry name" value="PIN_dom"/>
</dbReference>
<dbReference type="PANTHER" id="PTHR34610">
    <property type="entry name" value="SSL7007 PROTEIN"/>
    <property type="match status" value="1"/>
</dbReference>
<dbReference type="SUPFAM" id="SSF88723">
    <property type="entry name" value="PIN domain-like"/>
    <property type="match status" value="1"/>
</dbReference>
<dbReference type="NCBIfam" id="TIGR00305">
    <property type="entry name" value="putative toxin-antitoxin system toxin component, PIN family"/>
    <property type="match status" value="1"/>
</dbReference>
<comment type="caution">
    <text evidence="2">The sequence shown here is derived from an EMBL/GenBank/DDBJ whole genome shotgun (WGS) entry which is preliminary data.</text>
</comment>
<evidence type="ECO:0000313" key="2">
    <source>
        <dbReference type="EMBL" id="KKQ66995.1"/>
    </source>
</evidence>
<dbReference type="EMBL" id="LBUP01000002">
    <property type="protein sequence ID" value="KKQ66995.1"/>
    <property type="molecule type" value="Genomic_DNA"/>
</dbReference>
<dbReference type="InterPro" id="IPR029060">
    <property type="entry name" value="PIN-like_dom_sf"/>
</dbReference>
<accession>A0A0G0JV79</accession>
<proteinExistence type="predicted"/>
<dbReference type="AlphaFoldDB" id="A0A0G0JV79"/>
<protein>
    <recommendedName>
        <fullName evidence="1">PIN domain-containing protein</fullName>
    </recommendedName>
</protein>
<evidence type="ECO:0000313" key="3">
    <source>
        <dbReference type="Proteomes" id="UP000034235"/>
    </source>
</evidence>
<reference evidence="2 3" key="1">
    <citation type="journal article" date="2015" name="Nature">
        <title>rRNA introns, odd ribosomes, and small enigmatic genomes across a large radiation of phyla.</title>
        <authorList>
            <person name="Brown C.T."/>
            <person name="Hug L.A."/>
            <person name="Thomas B.C."/>
            <person name="Sharon I."/>
            <person name="Castelle C.J."/>
            <person name="Singh A."/>
            <person name="Wilkins M.J."/>
            <person name="Williams K.H."/>
            <person name="Banfield J.F."/>
        </authorList>
    </citation>
    <scope>NUCLEOTIDE SEQUENCE [LARGE SCALE GENOMIC DNA]</scope>
</reference>
<sequence length="148" mass="16918">MKSKPTVVIDTNLFISAIIKGGTPFELLKQWQNNEFLLVTTQRIFEEIAEVFRRDVIFHKYQLNQAEIQQLLSSLRLNAKFVTPLNIKELPVHSRDLKDDKILAAALSGEVNFLISGDEDLLSLNDDPNLGNLKILTAREFLKRLVQN</sequence>
<name>A0A0G0JV79_9BACT</name>